<evidence type="ECO:0000313" key="1">
    <source>
        <dbReference type="EMBL" id="QCD93373.1"/>
    </source>
</evidence>
<keyword evidence="2" id="KW-1185">Reference proteome</keyword>
<evidence type="ECO:0000313" key="2">
    <source>
        <dbReference type="Proteomes" id="UP000501690"/>
    </source>
</evidence>
<reference evidence="1 2" key="1">
    <citation type="submission" date="2019-04" db="EMBL/GenBank/DDBJ databases">
        <title>An improved genome assembly and genetic linkage map for asparagus bean, Vigna unguiculata ssp. sesquipedialis.</title>
        <authorList>
            <person name="Xia Q."/>
            <person name="Zhang R."/>
            <person name="Dong Y."/>
        </authorList>
    </citation>
    <scope>NUCLEOTIDE SEQUENCE [LARGE SCALE GENOMIC DNA]</scope>
    <source>
        <tissue evidence="1">Leaf</tissue>
    </source>
</reference>
<sequence length="95" mass="10429">MLALVVDFSAHPQAKWYKCYNVSMPHTQDGALSPNSSLRLKHLAQARGSLAQASSLRLGESSTHMNSGLCAFSLRRDSPRLSETLARSNLSWSPE</sequence>
<gene>
    <name evidence="1" type="ORF">DEO72_LG5g1448</name>
</gene>
<dbReference type="EMBL" id="CP039349">
    <property type="protein sequence ID" value="QCD93373.1"/>
    <property type="molecule type" value="Genomic_DNA"/>
</dbReference>
<dbReference type="AlphaFoldDB" id="A0A4D6LY06"/>
<accession>A0A4D6LY06</accession>
<protein>
    <submittedName>
        <fullName evidence="1">Uncharacterized protein</fullName>
    </submittedName>
</protein>
<proteinExistence type="predicted"/>
<name>A0A4D6LY06_VIGUN</name>
<dbReference type="Proteomes" id="UP000501690">
    <property type="component" value="Linkage Group LG5"/>
</dbReference>
<organism evidence="1 2">
    <name type="scientific">Vigna unguiculata</name>
    <name type="common">Cowpea</name>
    <dbReference type="NCBI Taxonomy" id="3917"/>
    <lineage>
        <taxon>Eukaryota</taxon>
        <taxon>Viridiplantae</taxon>
        <taxon>Streptophyta</taxon>
        <taxon>Embryophyta</taxon>
        <taxon>Tracheophyta</taxon>
        <taxon>Spermatophyta</taxon>
        <taxon>Magnoliopsida</taxon>
        <taxon>eudicotyledons</taxon>
        <taxon>Gunneridae</taxon>
        <taxon>Pentapetalae</taxon>
        <taxon>rosids</taxon>
        <taxon>fabids</taxon>
        <taxon>Fabales</taxon>
        <taxon>Fabaceae</taxon>
        <taxon>Papilionoideae</taxon>
        <taxon>50 kb inversion clade</taxon>
        <taxon>NPAAA clade</taxon>
        <taxon>indigoferoid/millettioid clade</taxon>
        <taxon>Phaseoleae</taxon>
        <taxon>Vigna</taxon>
    </lineage>
</organism>